<dbReference type="InterPro" id="IPR002347">
    <property type="entry name" value="SDR_fam"/>
</dbReference>
<evidence type="ECO:0000313" key="3">
    <source>
        <dbReference type="Proteomes" id="UP000186098"/>
    </source>
</evidence>
<evidence type="ECO:0000313" key="2">
    <source>
        <dbReference type="EMBL" id="SIS78540.1"/>
    </source>
</evidence>
<dbReference type="GO" id="GO:0016616">
    <property type="term" value="F:oxidoreductase activity, acting on the CH-OH group of donors, NAD or NADP as acceptor"/>
    <property type="evidence" value="ECO:0007669"/>
    <property type="project" value="TreeGrafter"/>
</dbReference>
<dbReference type="STRING" id="407234.SAMN05421795_104236"/>
<dbReference type="Pfam" id="PF00106">
    <property type="entry name" value="adh_short"/>
    <property type="match status" value="1"/>
</dbReference>
<dbReference type="InterPro" id="IPR036291">
    <property type="entry name" value="NAD(P)-bd_dom_sf"/>
</dbReference>
<dbReference type="OrthoDB" id="9785826at2"/>
<comment type="similarity">
    <text evidence="1">Belongs to the short-chain dehydrogenases/reductases (SDR) family.</text>
</comment>
<dbReference type="InterPro" id="IPR052184">
    <property type="entry name" value="SDR_enzymes"/>
</dbReference>
<dbReference type="RefSeq" id="WP_076365891.1">
    <property type="nucleotide sequence ID" value="NZ_FTOM01000004.1"/>
</dbReference>
<proteinExistence type="inferred from homology"/>
<dbReference type="EMBL" id="FTOM01000004">
    <property type="protein sequence ID" value="SIS78540.1"/>
    <property type="molecule type" value="Genomic_DNA"/>
</dbReference>
<sequence length="216" mass="22647">MHLLVTGVNRGLGAALAQAGLARGWRVSGTLRQGTAPAGVTAHPLEMTDFAGLSALADRLGPLDCLIANAGVIGPARQDPLEMDFDGFLDTLRVNTLAPLALVQALLPNLRAGGAGRVLAISSGMAWMGYRKADRLAYRASKAALNKVMQGLATALEPERIPVAVIDPGWLRTDMGGPDADLPPEPVARDILDTAAHLDMARTGQFLTARGTPRPF</sequence>
<dbReference type="PANTHER" id="PTHR45458:SF2">
    <property type="entry name" value="OXIDOREDUCTASE, SHORT CHAIN DEHYDROGENASE_REDUCTASE FAMILY SUPERFAMILY (AFU_ORTHOLOGUE AFUA_3G13450)"/>
    <property type="match status" value="1"/>
</dbReference>
<dbReference type="PRINTS" id="PR00081">
    <property type="entry name" value="GDHRDH"/>
</dbReference>
<accession>A0A1N7LXJ1</accession>
<keyword evidence="3" id="KW-1185">Reference proteome</keyword>
<organism evidence="2 3">
    <name type="scientific">Phaeovulum vinaykumarii</name>
    <dbReference type="NCBI Taxonomy" id="407234"/>
    <lineage>
        <taxon>Bacteria</taxon>
        <taxon>Pseudomonadati</taxon>
        <taxon>Pseudomonadota</taxon>
        <taxon>Alphaproteobacteria</taxon>
        <taxon>Rhodobacterales</taxon>
        <taxon>Paracoccaceae</taxon>
        <taxon>Phaeovulum</taxon>
    </lineage>
</organism>
<dbReference type="Gene3D" id="3.40.50.720">
    <property type="entry name" value="NAD(P)-binding Rossmann-like Domain"/>
    <property type="match status" value="1"/>
</dbReference>
<dbReference type="AlphaFoldDB" id="A0A1N7LXJ1"/>
<dbReference type="SUPFAM" id="SSF51735">
    <property type="entry name" value="NAD(P)-binding Rossmann-fold domains"/>
    <property type="match status" value="1"/>
</dbReference>
<evidence type="ECO:0000256" key="1">
    <source>
        <dbReference type="RuleBase" id="RU000363"/>
    </source>
</evidence>
<dbReference type="PRINTS" id="PR00080">
    <property type="entry name" value="SDRFAMILY"/>
</dbReference>
<name>A0A1N7LXJ1_9RHOB</name>
<reference evidence="3" key="1">
    <citation type="submission" date="2017-01" db="EMBL/GenBank/DDBJ databases">
        <authorList>
            <person name="Varghese N."/>
            <person name="Submissions S."/>
        </authorList>
    </citation>
    <scope>NUCLEOTIDE SEQUENCE [LARGE SCALE GENOMIC DNA]</scope>
    <source>
        <strain evidence="3">DSM 18714</strain>
    </source>
</reference>
<dbReference type="PANTHER" id="PTHR45458">
    <property type="entry name" value="SHORT-CHAIN DEHYDROGENASE/REDUCTASE SDR"/>
    <property type="match status" value="1"/>
</dbReference>
<gene>
    <name evidence="2" type="ORF">SAMN05421795_104236</name>
</gene>
<dbReference type="Proteomes" id="UP000186098">
    <property type="component" value="Unassembled WGS sequence"/>
</dbReference>
<protein>
    <submittedName>
        <fullName evidence="2">Short-chain dehydrogenase</fullName>
    </submittedName>
</protein>